<accession>A0ABS4BQ66</accession>
<reference evidence="2 3" key="1">
    <citation type="submission" date="2021-04" db="EMBL/GenBank/DDBJ databases">
        <title>Mariniflexile gromovii gen. nov., sp. nov., a gliding bacterium isolated from the sea urchin Strongylocentrotus intermedius.</title>
        <authorList>
            <person name="Ko S."/>
            <person name="Le V."/>
            <person name="Ahn C.-Y."/>
            <person name="Oh H.-M."/>
        </authorList>
    </citation>
    <scope>NUCLEOTIDE SEQUENCE [LARGE SCALE GENOMIC DNA]</scope>
    <source>
        <strain evidence="2 3">KCTC 12570</strain>
    </source>
</reference>
<dbReference type="RefSeq" id="WP_209652460.1">
    <property type="nucleotide sequence ID" value="NZ_JAGJCB010000002.1"/>
</dbReference>
<feature type="chain" id="PRO_5047172447" evidence="1">
    <location>
        <begin position="26"/>
        <end position="572"/>
    </location>
</feature>
<organism evidence="2 3">
    <name type="scientific">Mariniflexile gromovii</name>
    <dbReference type="NCBI Taxonomy" id="362523"/>
    <lineage>
        <taxon>Bacteria</taxon>
        <taxon>Pseudomonadati</taxon>
        <taxon>Bacteroidota</taxon>
        <taxon>Flavobacteriia</taxon>
        <taxon>Flavobacteriales</taxon>
        <taxon>Flavobacteriaceae</taxon>
        <taxon>Mariniflexile</taxon>
    </lineage>
</organism>
<dbReference type="Proteomes" id="UP000670776">
    <property type="component" value="Unassembled WGS sequence"/>
</dbReference>
<dbReference type="InterPro" id="IPR025366">
    <property type="entry name" value="DUF4270"/>
</dbReference>
<evidence type="ECO:0000313" key="3">
    <source>
        <dbReference type="Proteomes" id="UP000670776"/>
    </source>
</evidence>
<dbReference type="PROSITE" id="PS51257">
    <property type="entry name" value="PROKAR_LIPOPROTEIN"/>
    <property type="match status" value="1"/>
</dbReference>
<sequence length="572" mass="62990">MKKTIKALKFPVVFLLVLSSFIACDKDFSVVESDVLGEQNLNFKTDTLSFQIAAYNKKLEALQINGLSSNLLGVYNDPAYGQTIASIITQLTPTTYSPDFGDNTVIDSVVMSIPYFSRSTGTDANGNTTYTISDSLYGKKSDGTIKPFNLTIYQNNYFLRSFDPNAGLDETQKYYSKADGSINTTDNFASNGSSVINFDNNKGAAIYTNASFIPSSNPIKTSVGEGTEKVTTSSAPAFRTKLDAAFWKAAIIDKEGDAVLSNDDNFKNYFRGLYFKAEAVAGDGSMVLLNLASTNANITIHYSKDSTVEGERTQSTYVLNFTGNILNTFINNYSSVTLQDGDKTLGDEKLYLKGAEGSMAVVDLFSGMVDYTDKNGVTTSIPALEAFKKTYRTLLENGDYKKDDNDNYILKRFINDAQLIVYEDVDLDTDGNSDLHKYDRIYAYDLENNTQLIDYNYDPTVANTTTPYFSTYFHLGLRSTNAGISKYKIHLTEHLNNILLSDSTNTKIGLVLSSNVNKLNSAKIMNSSTSDEVTSVPAVSIITPRGTILYGTNSSVPANRKMKLKVFFTEPK</sequence>
<name>A0ABS4BQ66_9FLAO</name>
<proteinExistence type="predicted"/>
<keyword evidence="3" id="KW-1185">Reference proteome</keyword>
<evidence type="ECO:0000313" key="2">
    <source>
        <dbReference type="EMBL" id="MBP0902738.1"/>
    </source>
</evidence>
<dbReference type="Pfam" id="PF14092">
    <property type="entry name" value="DUF4270"/>
    <property type="match status" value="1"/>
</dbReference>
<feature type="signal peptide" evidence="1">
    <location>
        <begin position="1"/>
        <end position="25"/>
    </location>
</feature>
<gene>
    <name evidence="2" type="ORF">J8H85_02760</name>
</gene>
<keyword evidence="1" id="KW-0732">Signal</keyword>
<comment type="caution">
    <text evidence="2">The sequence shown here is derived from an EMBL/GenBank/DDBJ whole genome shotgun (WGS) entry which is preliminary data.</text>
</comment>
<evidence type="ECO:0000256" key="1">
    <source>
        <dbReference type="SAM" id="SignalP"/>
    </source>
</evidence>
<protein>
    <submittedName>
        <fullName evidence="2">DUF4270 domain-containing protein</fullName>
    </submittedName>
</protein>
<dbReference type="EMBL" id="JAGJCB010000002">
    <property type="protein sequence ID" value="MBP0902738.1"/>
    <property type="molecule type" value="Genomic_DNA"/>
</dbReference>